<evidence type="ECO:0000256" key="1">
    <source>
        <dbReference type="SAM" id="MobiDB-lite"/>
    </source>
</evidence>
<evidence type="ECO:0000313" key="3">
    <source>
        <dbReference type="Proteomes" id="UP001652660"/>
    </source>
</evidence>
<dbReference type="Proteomes" id="UP001652660">
    <property type="component" value="Chromosome 9e"/>
</dbReference>
<proteinExistence type="predicted"/>
<dbReference type="Pfam" id="PF13966">
    <property type="entry name" value="zf-RVT"/>
    <property type="match status" value="1"/>
</dbReference>
<protein>
    <recommendedName>
        <fullName evidence="2">Reverse transcriptase zinc-binding domain-containing protein</fullName>
    </recommendedName>
</protein>
<dbReference type="InterPro" id="IPR026960">
    <property type="entry name" value="RVT-Znf"/>
</dbReference>
<accession>A0ABM4VSX4</accession>
<organism evidence="3 4">
    <name type="scientific">Coffea arabica</name>
    <name type="common">Arabian coffee</name>
    <dbReference type="NCBI Taxonomy" id="13443"/>
    <lineage>
        <taxon>Eukaryota</taxon>
        <taxon>Viridiplantae</taxon>
        <taxon>Streptophyta</taxon>
        <taxon>Embryophyta</taxon>
        <taxon>Tracheophyta</taxon>
        <taxon>Spermatophyta</taxon>
        <taxon>Magnoliopsida</taxon>
        <taxon>eudicotyledons</taxon>
        <taxon>Gunneridae</taxon>
        <taxon>Pentapetalae</taxon>
        <taxon>asterids</taxon>
        <taxon>lamiids</taxon>
        <taxon>Gentianales</taxon>
        <taxon>Rubiaceae</taxon>
        <taxon>Ixoroideae</taxon>
        <taxon>Gardenieae complex</taxon>
        <taxon>Bertiereae - Coffeeae clade</taxon>
        <taxon>Coffeeae</taxon>
        <taxon>Coffea</taxon>
    </lineage>
</organism>
<feature type="domain" description="Reverse transcriptase zinc-binding" evidence="2">
    <location>
        <begin position="76"/>
        <end position="161"/>
    </location>
</feature>
<dbReference type="RefSeq" id="XP_071922622.1">
    <property type="nucleotide sequence ID" value="XM_072066521.1"/>
</dbReference>
<keyword evidence="3" id="KW-1185">Reference proteome</keyword>
<name>A0ABM4VSX4_COFAR</name>
<gene>
    <name evidence="4" type="primary">LOC140014884</name>
</gene>
<dbReference type="GeneID" id="140014884"/>
<feature type="region of interest" description="Disordered" evidence="1">
    <location>
        <begin position="180"/>
        <end position="203"/>
    </location>
</feature>
<sequence length="203" mass="22982">MDFWHDNWMGTGALCGKVEIFSDHVVADFVAGGTWNVVMFRQHLDAELVGRVLQVAPPTFRGPDHMVWTRTASSTFSTSSAYSLVRQGNNRSWISAYVWQLGLPIKISFCMMRLLQGRLSTMDKLRRFGVCGPSRCWCCRDPQEEDLDNVFGSREGARLVWRYFKIRPERLLLPHVEEDGGSAAGRGRQHRLGRTSGVDGFLA</sequence>
<evidence type="ECO:0000313" key="4">
    <source>
        <dbReference type="RefSeq" id="XP_071922622.1"/>
    </source>
</evidence>
<evidence type="ECO:0000259" key="2">
    <source>
        <dbReference type="Pfam" id="PF13966"/>
    </source>
</evidence>
<reference evidence="4" key="1">
    <citation type="submission" date="2025-08" db="UniProtKB">
        <authorList>
            <consortium name="RefSeq"/>
        </authorList>
    </citation>
    <scope>IDENTIFICATION</scope>
    <source>
        <tissue evidence="4">Leaves</tissue>
    </source>
</reference>